<organism evidence="11 12">
    <name type="scientific">Agrobacterium rosae</name>
    <dbReference type="NCBI Taxonomy" id="1972867"/>
    <lineage>
        <taxon>Bacteria</taxon>
        <taxon>Pseudomonadati</taxon>
        <taxon>Pseudomonadota</taxon>
        <taxon>Alphaproteobacteria</taxon>
        <taxon>Hyphomicrobiales</taxon>
        <taxon>Rhizobiaceae</taxon>
        <taxon>Rhizobium/Agrobacterium group</taxon>
        <taxon>Agrobacterium</taxon>
    </lineage>
</organism>
<dbReference type="InterPro" id="IPR004089">
    <property type="entry name" value="MCPsignal_dom"/>
</dbReference>
<evidence type="ECO:0000256" key="1">
    <source>
        <dbReference type="ARBA" id="ARBA00004370"/>
    </source>
</evidence>
<keyword evidence="2" id="KW-0145">Chemotaxis</keyword>
<keyword evidence="5" id="KW-0175">Coiled coil</keyword>
<dbReference type="GO" id="GO:0016020">
    <property type="term" value="C:membrane"/>
    <property type="evidence" value="ECO:0007669"/>
    <property type="project" value="UniProtKB-SubCell"/>
</dbReference>
<dbReference type="GO" id="GO:0004888">
    <property type="term" value="F:transmembrane signaling receptor activity"/>
    <property type="evidence" value="ECO:0007669"/>
    <property type="project" value="InterPro"/>
</dbReference>
<dbReference type="SUPFAM" id="SSF158472">
    <property type="entry name" value="HAMP domain-like"/>
    <property type="match status" value="1"/>
</dbReference>
<dbReference type="Proteomes" id="UP000187891">
    <property type="component" value="Unassembled WGS sequence"/>
</dbReference>
<feature type="compositionally biased region" description="Low complexity" evidence="6">
    <location>
        <begin position="731"/>
        <end position="746"/>
    </location>
</feature>
<dbReference type="Pfam" id="PF00015">
    <property type="entry name" value="MCPsignal"/>
    <property type="match status" value="1"/>
</dbReference>
<dbReference type="PANTHER" id="PTHR43531">
    <property type="entry name" value="PROTEIN ICFG"/>
    <property type="match status" value="1"/>
</dbReference>
<dbReference type="PRINTS" id="PR00260">
    <property type="entry name" value="CHEMTRNSDUCR"/>
</dbReference>
<evidence type="ECO:0000256" key="3">
    <source>
        <dbReference type="ARBA" id="ARBA00029447"/>
    </source>
</evidence>
<dbReference type="AlphaFoldDB" id="A0A1R3TCI9"/>
<keyword evidence="7" id="KW-0472">Membrane</keyword>
<dbReference type="Gene3D" id="1.10.287.950">
    <property type="entry name" value="Methyl-accepting chemotaxis protein"/>
    <property type="match status" value="1"/>
</dbReference>
<feature type="coiled-coil region" evidence="5">
    <location>
        <begin position="381"/>
        <end position="414"/>
    </location>
</feature>
<evidence type="ECO:0000313" key="11">
    <source>
        <dbReference type="EMBL" id="SCX04446.1"/>
    </source>
</evidence>
<dbReference type="Pfam" id="PF08376">
    <property type="entry name" value="NIT"/>
    <property type="match status" value="1"/>
</dbReference>
<comment type="subcellular location">
    <subcellularLocation>
        <location evidence="1">Membrane</location>
    </subcellularLocation>
</comment>
<evidence type="ECO:0000256" key="6">
    <source>
        <dbReference type="SAM" id="MobiDB-lite"/>
    </source>
</evidence>
<dbReference type="InterPro" id="IPR010910">
    <property type="entry name" value="Nitrate/nitrite_sensing_bac"/>
</dbReference>
<name>A0A1R3TCI9_9HYPH</name>
<gene>
    <name evidence="11" type="primary">tsr_1</name>
    <name evidence="11" type="ORF">DSM25559_0424</name>
</gene>
<accession>A0A1R3TCI9</accession>
<dbReference type="GO" id="GO:0006935">
    <property type="term" value="P:chemotaxis"/>
    <property type="evidence" value="ECO:0007669"/>
    <property type="project" value="UniProtKB-KW"/>
</dbReference>
<evidence type="ECO:0000256" key="2">
    <source>
        <dbReference type="ARBA" id="ARBA00022500"/>
    </source>
</evidence>
<dbReference type="PROSITE" id="PS50906">
    <property type="entry name" value="NIT"/>
    <property type="match status" value="1"/>
</dbReference>
<dbReference type="Gene3D" id="6.10.340.10">
    <property type="match status" value="1"/>
</dbReference>
<dbReference type="InterPro" id="IPR013587">
    <property type="entry name" value="Nitrate/nitrite_sensing"/>
</dbReference>
<dbReference type="SUPFAM" id="SSF58104">
    <property type="entry name" value="Methyl-accepting chemotaxis protein (MCP) signaling domain"/>
    <property type="match status" value="1"/>
</dbReference>
<dbReference type="Pfam" id="PF00672">
    <property type="entry name" value="HAMP"/>
    <property type="match status" value="1"/>
</dbReference>
<comment type="similarity">
    <text evidence="3">Belongs to the methyl-accepting chemotaxis (MCP) protein family.</text>
</comment>
<feature type="domain" description="NIT" evidence="10">
    <location>
        <begin position="52"/>
        <end position="301"/>
    </location>
</feature>
<keyword evidence="4" id="KW-0807">Transducer</keyword>
<feature type="domain" description="HAMP" evidence="9">
    <location>
        <begin position="332"/>
        <end position="385"/>
    </location>
</feature>
<dbReference type="EMBL" id="FMUE01000001">
    <property type="protein sequence ID" value="SCX04446.1"/>
    <property type="molecule type" value="Genomic_DNA"/>
</dbReference>
<dbReference type="RefSeq" id="WP_077117501.1">
    <property type="nucleotide sequence ID" value="NZ_FMUE01000001.1"/>
</dbReference>
<dbReference type="PROSITE" id="PS50885">
    <property type="entry name" value="HAMP"/>
    <property type="match status" value="2"/>
</dbReference>
<dbReference type="PANTHER" id="PTHR43531:SF11">
    <property type="entry name" value="METHYL-ACCEPTING CHEMOTAXIS PROTEIN 3"/>
    <property type="match status" value="1"/>
</dbReference>
<keyword evidence="7" id="KW-1133">Transmembrane helix</keyword>
<keyword evidence="11" id="KW-0675">Receptor</keyword>
<dbReference type="SMART" id="SM00283">
    <property type="entry name" value="MA"/>
    <property type="match status" value="1"/>
</dbReference>
<feature type="domain" description="Methyl-accepting transducer" evidence="8">
    <location>
        <begin position="471"/>
        <end position="700"/>
    </location>
</feature>
<sequence>MKLVDIAISKRLWAAVTLPMLAAGYLSYVQLSARLNDYHNMNDVVVISDQLKKLSDIAHSLQVERGLTAGFIGSKGTKNVAELSNARAQTDGVAGKFDAISSSLLDVSGGTVAAKYADSKASLASALQVRQSVDSLSASGPQAFGSYTSAITNIVSIASDLVDEVGDPDIARQIGAYAELMKAKELAGQERGLANGFITAKKMDPTRFADFAAMAGGQQALIDTFLLAQTPQRKASYADLLSAASKDIAEFRSRIVGGGQGADLSGLDSATWFATATKRIDQLKQIETDNLTDISNLAKAGAGKAFQTLVIIGLLTLAGGIVMVIFSGIMAMTVVRPIGKMVGAMGRLAKGEIDNAAIASGRKDEIGDMEQAVEIFRQSAIRNRELEAAEADNRAQAERERVEMQRAAEAETEARLVQATSTFAASMKRLAAGDMLCELHEPLSSQFETLRVDFNSSVRQLRETLSSVGQSVSTVTSGSHEISSASDDLAKRTEQQAASLEETAAALEQITANVTSTSKRSAEARGVVRTAREKASNSSDVVRNAVAAMEKIENSSKQIGQIIGVIDEIAFQTNLLALNAGVEAARAGEAGKGFAVVAQEVRELAQRSAKAAKEIKELISNSAIAVGEGVRLVSDTGAGLGEIAELVQTVNVHMEAIATAAQEQSSGLAEVNTAVNHMDHATQQNAAMVEEMNAAGASLAQESANLNGLLSNFQLGQTDARRQASATRSVPQAARPATSPARRSVPMSHGNAALAVTSDWEEF</sequence>
<dbReference type="CDD" id="cd06225">
    <property type="entry name" value="HAMP"/>
    <property type="match status" value="1"/>
</dbReference>
<evidence type="ECO:0000256" key="4">
    <source>
        <dbReference type="PROSITE-ProRule" id="PRU00284"/>
    </source>
</evidence>
<feature type="transmembrane region" description="Helical" evidence="7">
    <location>
        <begin position="309"/>
        <end position="335"/>
    </location>
</feature>
<reference evidence="12" key="1">
    <citation type="submission" date="2016-10" db="EMBL/GenBank/DDBJ databases">
        <authorList>
            <person name="Wibberg D."/>
        </authorList>
    </citation>
    <scope>NUCLEOTIDE SEQUENCE [LARGE SCALE GENOMIC DNA]</scope>
</reference>
<feature type="region of interest" description="Disordered" evidence="6">
    <location>
        <begin position="720"/>
        <end position="750"/>
    </location>
</feature>
<dbReference type="InterPro" id="IPR003660">
    <property type="entry name" value="HAMP_dom"/>
</dbReference>
<evidence type="ECO:0000259" key="10">
    <source>
        <dbReference type="PROSITE" id="PS50906"/>
    </source>
</evidence>
<dbReference type="InterPro" id="IPR004090">
    <property type="entry name" value="Chemotax_Me-accpt_rcpt"/>
</dbReference>
<keyword evidence="7" id="KW-0812">Transmembrane</keyword>
<evidence type="ECO:0000313" key="12">
    <source>
        <dbReference type="Proteomes" id="UP000187891"/>
    </source>
</evidence>
<dbReference type="GO" id="GO:0007165">
    <property type="term" value="P:signal transduction"/>
    <property type="evidence" value="ECO:0007669"/>
    <property type="project" value="UniProtKB-KW"/>
</dbReference>
<dbReference type="FunFam" id="1.10.287.950:FF:000001">
    <property type="entry name" value="Methyl-accepting chemotaxis sensory transducer"/>
    <property type="match status" value="1"/>
</dbReference>
<dbReference type="STRING" id="1907666.DSM25559_0424"/>
<dbReference type="CDD" id="cd11386">
    <property type="entry name" value="MCP_signal"/>
    <property type="match status" value="1"/>
</dbReference>
<evidence type="ECO:0000256" key="5">
    <source>
        <dbReference type="SAM" id="Coils"/>
    </source>
</evidence>
<evidence type="ECO:0000259" key="9">
    <source>
        <dbReference type="PROSITE" id="PS50885"/>
    </source>
</evidence>
<protein>
    <submittedName>
        <fullName evidence="11">Serine chemoreceptor protein</fullName>
    </submittedName>
</protein>
<dbReference type="PROSITE" id="PS50111">
    <property type="entry name" value="CHEMOTAXIS_TRANSDUC_2"/>
    <property type="match status" value="1"/>
</dbReference>
<evidence type="ECO:0000256" key="7">
    <source>
        <dbReference type="SAM" id="Phobius"/>
    </source>
</evidence>
<dbReference type="SMART" id="SM00304">
    <property type="entry name" value="HAMP"/>
    <property type="match status" value="2"/>
</dbReference>
<dbReference type="InterPro" id="IPR051310">
    <property type="entry name" value="MCP_chemotaxis"/>
</dbReference>
<proteinExistence type="inferred from homology"/>
<feature type="domain" description="HAMP" evidence="9">
    <location>
        <begin position="414"/>
        <end position="466"/>
    </location>
</feature>
<evidence type="ECO:0000259" key="8">
    <source>
        <dbReference type="PROSITE" id="PS50111"/>
    </source>
</evidence>